<evidence type="ECO:0000313" key="2">
    <source>
        <dbReference type="EMBL" id="KAK9517643.1"/>
    </source>
</evidence>
<name>A0AAW1E612_ZOAVI</name>
<evidence type="ECO:0000313" key="3">
    <source>
        <dbReference type="Proteomes" id="UP001488805"/>
    </source>
</evidence>
<feature type="region of interest" description="Disordered" evidence="1">
    <location>
        <begin position="54"/>
        <end position="75"/>
    </location>
</feature>
<dbReference type="EMBL" id="JBCEZU010000538">
    <property type="protein sequence ID" value="KAK9517643.1"/>
    <property type="molecule type" value="Genomic_DNA"/>
</dbReference>
<reference evidence="2 3" key="1">
    <citation type="journal article" date="2024" name="Genome Biol. Evol.">
        <title>Chromosome-level genome assembly of the viviparous eelpout Zoarces viviparus.</title>
        <authorList>
            <person name="Fuhrmann N."/>
            <person name="Brasseur M.V."/>
            <person name="Bakowski C.E."/>
            <person name="Podsiadlowski L."/>
            <person name="Prost S."/>
            <person name="Krehenwinkel H."/>
            <person name="Mayer C."/>
        </authorList>
    </citation>
    <scope>NUCLEOTIDE SEQUENCE [LARGE SCALE GENOMIC DNA]</scope>
    <source>
        <strain evidence="2">NO-MEL_2022_Ind0_liver</strain>
    </source>
</reference>
<evidence type="ECO:0000256" key="1">
    <source>
        <dbReference type="SAM" id="MobiDB-lite"/>
    </source>
</evidence>
<sequence length="75" mass="8020">MLPPELPFSACSKSTAPGSGEVQARSAVKFTVRAVSHLHPDLSKPSRRALRLIEDMGPGEGEVSRSNPHTLSSRP</sequence>
<feature type="region of interest" description="Disordered" evidence="1">
    <location>
        <begin position="1"/>
        <end position="21"/>
    </location>
</feature>
<comment type="caution">
    <text evidence="2">The sequence shown here is derived from an EMBL/GenBank/DDBJ whole genome shotgun (WGS) entry which is preliminary data.</text>
</comment>
<feature type="compositionally biased region" description="Polar residues" evidence="1">
    <location>
        <begin position="64"/>
        <end position="75"/>
    </location>
</feature>
<proteinExistence type="predicted"/>
<dbReference type="Proteomes" id="UP001488805">
    <property type="component" value="Unassembled WGS sequence"/>
</dbReference>
<gene>
    <name evidence="2" type="ORF">VZT92_022994</name>
</gene>
<protein>
    <submittedName>
        <fullName evidence="2">Uncharacterized protein</fullName>
    </submittedName>
</protein>
<organism evidence="2 3">
    <name type="scientific">Zoarces viviparus</name>
    <name type="common">Viviparous eelpout</name>
    <name type="synonym">Blennius viviparus</name>
    <dbReference type="NCBI Taxonomy" id="48416"/>
    <lineage>
        <taxon>Eukaryota</taxon>
        <taxon>Metazoa</taxon>
        <taxon>Chordata</taxon>
        <taxon>Craniata</taxon>
        <taxon>Vertebrata</taxon>
        <taxon>Euteleostomi</taxon>
        <taxon>Actinopterygii</taxon>
        <taxon>Neopterygii</taxon>
        <taxon>Teleostei</taxon>
        <taxon>Neoteleostei</taxon>
        <taxon>Acanthomorphata</taxon>
        <taxon>Eupercaria</taxon>
        <taxon>Perciformes</taxon>
        <taxon>Cottioidei</taxon>
        <taxon>Zoarcales</taxon>
        <taxon>Zoarcidae</taxon>
        <taxon>Zoarcinae</taxon>
        <taxon>Zoarces</taxon>
    </lineage>
</organism>
<keyword evidence="3" id="KW-1185">Reference proteome</keyword>
<dbReference type="AlphaFoldDB" id="A0AAW1E612"/>
<accession>A0AAW1E612</accession>